<dbReference type="OrthoDB" id="6418648at2759"/>
<dbReference type="EMBL" id="CAJPIZ010049507">
    <property type="protein sequence ID" value="CAG2122656.1"/>
    <property type="molecule type" value="Genomic_DNA"/>
</dbReference>
<evidence type="ECO:0000313" key="2">
    <source>
        <dbReference type="Proteomes" id="UP000759131"/>
    </source>
</evidence>
<proteinExistence type="predicted"/>
<name>A0A7R9M091_9ACAR</name>
<sequence length="175" mass="19816">MLLADISVPECVFPVQRIILFWKVVDPRILFPLNNSLLRHSISYEIKPNSVPTDRAIDIYLSAFLGHRHNETSGARFTFVSSKAPLKASIANGSTKITIGSKSGAFRLWSTNSKSNRSLVYQWSCHESRTAQPCYHYFGPNNVLSKKSPLLIDRTLQTQPVLELDSTFFQPNKQF</sequence>
<dbReference type="AlphaFoldDB" id="A0A7R9M091"/>
<dbReference type="Proteomes" id="UP000759131">
    <property type="component" value="Unassembled WGS sequence"/>
</dbReference>
<feature type="non-terminal residue" evidence="1">
    <location>
        <position position="1"/>
    </location>
</feature>
<keyword evidence="2" id="KW-1185">Reference proteome</keyword>
<accession>A0A7R9M091</accession>
<reference evidence="1" key="1">
    <citation type="submission" date="2020-11" db="EMBL/GenBank/DDBJ databases">
        <authorList>
            <person name="Tran Van P."/>
        </authorList>
    </citation>
    <scope>NUCLEOTIDE SEQUENCE</scope>
</reference>
<organism evidence="1">
    <name type="scientific">Medioppia subpectinata</name>
    <dbReference type="NCBI Taxonomy" id="1979941"/>
    <lineage>
        <taxon>Eukaryota</taxon>
        <taxon>Metazoa</taxon>
        <taxon>Ecdysozoa</taxon>
        <taxon>Arthropoda</taxon>
        <taxon>Chelicerata</taxon>
        <taxon>Arachnida</taxon>
        <taxon>Acari</taxon>
        <taxon>Acariformes</taxon>
        <taxon>Sarcoptiformes</taxon>
        <taxon>Oribatida</taxon>
        <taxon>Brachypylina</taxon>
        <taxon>Oppioidea</taxon>
        <taxon>Oppiidae</taxon>
        <taxon>Medioppia</taxon>
    </lineage>
</organism>
<dbReference type="EMBL" id="OC904082">
    <property type="protein sequence ID" value="CAD7649874.1"/>
    <property type="molecule type" value="Genomic_DNA"/>
</dbReference>
<evidence type="ECO:0000313" key="1">
    <source>
        <dbReference type="EMBL" id="CAD7649874.1"/>
    </source>
</evidence>
<gene>
    <name evidence="1" type="ORF">OSB1V03_LOCUS22602</name>
</gene>
<protein>
    <submittedName>
        <fullName evidence="1">Uncharacterized protein</fullName>
    </submittedName>
</protein>